<dbReference type="EMBL" id="CP014034">
    <property type="protein sequence ID" value="AMF92018.1"/>
    <property type="molecule type" value="Genomic_DNA"/>
</dbReference>
<dbReference type="Pfam" id="PF02628">
    <property type="entry name" value="COX15-CtaA"/>
    <property type="match status" value="1"/>
</dbReference>
<evidence type="ECO:0000256" key="5">
    <source>
        <dbReference type="ARBA" id="ARBA00022989"/>
    </source>
</evidence>
<keyword evidence="4" id="KW-0479">Metal-binding</keyword>
<comment type="subcellular location">
    <subcellularLocation>
        <location evidence="1">Membrane</location>
        <topology evidence="1">Multi-pass membrane protein</topology>
    </subcellularLocation>
</comment>
<reference evidence="13" key="2">
    <citation type="submission" date="2018-01" db="EMBL/GenBank/DDBJ databases">
        <title>FDA dAtabase for Regulatory Grade micrObial Sequences (FDA-ARGOS): Supporting development and validation of Infectious Disease Dx tests.</title>
        <authorList>
            <person name="Hoffmann M."/>
            <person name="Allard M."/>
            <person name="Evans P."/>
            <person name="Brown E."/>
            <person name="Tallon L."/>
            <person name="Sadzewicz L."/>
            <person name="Sengamalay N."/>
            <person name="Ott S."/>
            <person name="Godinez A."/>
            <person name="Nagaraj S."/>
            <person name="Vyas G."/>
            <person name="Aluvathingal J."/>
            <person name="Nadendla S."/>
            <person name="Geyer C."/>
            <person name="Sichtig H."/>
        </authorList>
    </citation>
    <scope>NUCLEOTIDE SEQUENCE</scope>
    <source>
        <strain evidence="13">ATCC 33809</strain>
    </source>
</reference>
<dbReference type="InterPro" id="IPR003780">
    <property type="entry name" value="COX15/CtaA_fam"/>
</dbReference>
<protein>
    <submittedName>
        <fullName evidence="14">Cytochrome c oxidase assembly protein</fullName>
    </submittedName>
    <submittedName>
        <fullName evidence="13">Heme A synthase</fullName>
    </submittedName>
</protein>
<sequence length="351" mass="38459">MSNQTHSLAISTPSVSWLNLVRLSLVLTLAVIALGAYTRLSDAGLGCPDWPGCYGHYTVPLSPSALQKAEFLYPHLDVEPHKAWPEMIHRYFAGTLGLVVFSITYLCLRYRPIPMTLPLMIAAIVVFQALLGMWTVTLKLLPLVVMGHLIGGFSLLSCLWLLYWRLKAVVSTSVSHALAPISLRLLAMISLGVVVIQIMLGGWTSSNYAALMCSSLPVCEGNWSQYLDFRTAFTPVHYGHDSYEFGVLDYGPRLTIHVAHRFGAMLTIAVLGLLALRLRALGYLRPAKMLIGALSVQVLLGMGNVLLSLPLTIAVLHNLGAALLLISVLKCNYLLWPQTLAVSQTRSVTHE</sequence>
<reference evidence="14 16" key="3">
    <citation type="submission" date="2018-06" db="EMBL/GenBank/DDBJ databases">
        <authorList>
            <consortium name="Pathogen Informatics"/>
            <person name="Doyle S."/>
        </authorList>
    </citation>
    <scope>NUCLEOTIDE SEQUENCE [LARGE SCALE GENOMIC DNA]</scope>
    <source>
        <strain evidence="14 16">NCTC11327</strain>
    </source>
</reference>
<keyword evidence="6" id="KW-0560">Oxidoreductase</keyword>
<dbReference type="RefSeq" id="WP_052193032.1">
    <property type="nucleotide sequence ID" value="NZ_CABLBX010000013.1"/>
</dbReference>
<dbReference type="GO" id="GO:0016491">
    <property type="term" value="F:oxidoreductase activity"/>
    <property type="evidence" value="ECO:0007669"/>
    <property type="project" value="UniProtKB-KW"/>
</dbReference>
<dbReference type="AlphaFoldDB" id="A0AAX2LXA0"/>
<dbReference type="GO" id="GO:0046872">
    <property type="term" value="F:metal ion binding"/>
    <property type="evidence" value="ECO:0007669"/>
    <property type="project" value="UniProtKB-KW"/>
</dbReference>
<feature type="transmembrane region" description="Helical" evidence="12">
    <location>
        <begin position="115"/>
        <end position="134"/>
    </location>
</feature>
<evidence type="ECO:0000313" key="13">
    <source>
        <dbReference type="EMBL" id="AMF92018.1"/>
    </source>
</evidence>
<proteinExistence type="predicted"/>
<name>A0AAX2LXA0_VIBFL</name>
<evidence type="ECO:0000313" key="16">
    <source>
        <dbReference type="Proteomes" id="UP000254626"/>
    </source>
</evidence>
<evidence type="ECO:0000313" key="15">
    <source>
        <dbReference type="Proteomes" id="UP000057088"/>
    </source>
</evidence>
<evidence type="ECO:0000256" key="12">
    <source>
        <dbReference type="SAM" id="Phobius"/>
    </source>
</evidence>
<keyword evidence="9 12" id="KW-0472">Membrane</keyword>
<evidence type="ECO:0000256" key="8">
    <source>
        <dbReference type="ARBA" id="ARBA00023133"/>
    </source>
</evidence>
<evidence type="ECO:0000256" key="6">
    <source>
        <dbReference type="ARBA" id="ARBA00023002"/>
    </source>
</evidence>
<dbReference type="PANTHER" id="PTHR35457:SF1">
    <property type="entry name" value="HEME A SYNTHASE"/>
    <property type="match status" value="1"/>
</dbReference>
<gene>
    <name evidence="13" type="ORF">AL536_00575</name>
    <name evidence="14" type="ORF">NCTC11327_03685</name>
</gene>
<evidence type="ECO:0000256" key="11">
    <source>
        <dbReference type="ARBA" id="ARBA00023444"/>
    </source>
</evidence>
<feature type="transmembrane region" description="Helical" evidence="12">
    <location>
        <begin position="290"/>
        <end position="309"/>
    </location>
</feature>
<evidence type="ECO:0000256" key="7">
    <source>
        <dbReference type="ARBA" id="ARBA00023004"/>
    </source>
</evidence>
<evidence type="ECO:0000313" key="14">
    <source>
        <dbReference type="EMBL" id="SUQ26821.1"/>
    </source>
</evidence>
<keyword evidence="8" id="KW-0350">Heme biosynthesis</keyword>
<dbReference type="EMBL" id="UHIP01000002">
    <property type="protein sequence ID" value="SUQ26821.1"/>
    <property type="molecule type" value="Genomic_DNA"/>
</dbReference>
<dbReference type="GO" id="GO:0006784">
    <property type="term" value="P:heme A biosynthetic process"/>
    <property type="evidence" value="ECO:0007669"/>
    <property type="project" value="InterPro"/>
</dbReference>
<dbReference type="PANTHER" id="PTHR35457">
    <property type="entry name" value="HEME A SYNTHASE"/>
    <property type="match status" value="1"/>
</dbReference>
<keyword evidence="2" id="KW-1003">Cell membrane</keyword>
<evidence type="ECO:0000256" key="9">
    <source>
        <dbReference type="ARBA" id="ARBA00023136"/>
    </source>
</evidence>
<feature type="transmembrane region" description="Helical" evidence="12">
    <location>
        <begin position="88"/>
        <end position="108"/>
    </location>
</feature>
<keyword evidence="7" id="KW-0408">Iron</keyword>
<organism evidence="14 16">
    <name type="scientific">Vibrio fluvialis</name>
    <dbReference type="NCBI Taxonomy" id="676"/>
    <lineage>
        <taxon>Bacteria</taxon>
        <taxon>Pseudomonadati</taxon>
        <taxon>Pseudomonadota</taxon>
        <taxon>Gammaproteobacteria</taxon>
        <taxon>Vibrionales</taxon>
        <taxon>Vibrionaceae</taxon>
        <taxon>Vibrio</taxon>
    </lineage>
</organism>
<feature type="transmembrane region" description="Helical" evidence="12">
    <location>
        <begin position="185"/>
        <end position="204"/>
    </location>
</feature>
<dbReference type="Proteomes" id="UP000057088">
    <property type="component" value="Chromosome 1"/>
</dbReference>
<evidence type="ECO:0000256" key="4">
    <source>
        <dbReference type="ARBA" id="ARBA00022723"/>
    </source>
</evidence>
<evidence type="ECO:0000256" key="2">
    <source>
        <dbReference type="ARBA" id="ARBA00022475"/>
    </source>
</evidence>
<dbReference type="GO" id="GO:0016020">
    <property type="term" value="C:membrane"/>
    <property type="evidence" value="ECO:0007669"/>
    <property type="project" value="UniProtKB-SubCell"/>
</dbReference>
<reference evidence="15" key="1">
    <citation type="submission" date="2015-12" db="EMBL/GenBank/DDBJ databases">
        <title>FDA dAtabase for Regulatory Grade micrObial Sequences (FDA-ARGOS): Supporting development and validation of Infectious Disease Dx tests.</title>
        <authorList>
            <person name="Hoffmann M."/>
            <person name="Allard M."/>
            <person name="Evans P."/>
            <person name="Brown E."/>
            <person name="Tallon L.J."/>
            <person name="Sadzewicz L."/>
            <person name="Sengamalay N."/>
            <person name="Ott S."/>
            <person name="Godinez A."/>
            <person name="Nagaraj S."/>
            <person name="Vyas G."/>
            <person name="Aluvathingal J."/>
            <person name="Nadendla S."/>
            <person name="Geyer C."/>
            <person name="Sichtig H."/>
        </authorList>
    </citation>
    <scope>NUCLEOTIDE SEQUENCE [LARGE SCALE GENOMIC DNA]</scope>
    <source>
        <strain evidence="15">ATCC 33809</strain>
    </source>
</reference>
<comment type="pathway">
    <text evidence="11">Porphyrin-containing compound metabolism.</text>
</comment>
<dbReference type="Proteomes" id="UP000254626">
    <property type="component" value="Unassembled WGS sequence"/>
</dbReference>
<keyword evidence="3 12" id="KW-0812">Transmembrane</keyword>
<keyword evidence="10" id="KW-1015">Disulfide bond</keyword>
<evidence type="ECO:0000256" key="3">
    <source>
        <dbReference type="ARBA" id="ARBA00022692"/>
    </source>
</evidence>
<keyword evidence="5 12" id="KW-1133">Transmembrane helix</keyword>
<evidence type="ECO:0000256" key="1">
    <source>
        <dbReference type="ARBA" id="ARBA00004141"/>
    </source>
</evidence>
<keyword evidence="15" id="KW-1185">Reference proteome</keyword>
<feature type="transmembrane region" description="Helical" evidence="12">
    <location>
        <begin position="140"/>
        <end position="164"/>
    </location>
</feature>
<dbReference type="GeneID" id="29383377"/>
<dbReference type="InterPro" id="IPR050450">
    <property type="entry name" value="COX15/CtaA_HemeA_synthase"/>
</dbReference>
<evidence type="ECO:0000256" key="10">
    <source>
        <dbReference type="ARBA" id="ARBA00023157"/>
    </source>
</evidence>
<feature type="transmembrane region" description="Helical" evidence="12">
    <location>
        <begin position="20"/>
        <end position="40"/>
    </location>
</feature>
<feature type="transmembrane region" description="Helical" evidence="12">
    <location>
        <begin position="258"/>
        <end position="278"/>
    </location>
</feature>
<feature type="transmembrane region" description="Helical" evidence="12">
    <location>
        <begin position="315"/>
        <end position="336"/>
    </location>
</feature>
<dbReference type="KEGG" id="vfl:AL536_00575"/>
<accession>A0AAX2LXA0</accession>